<dbReference type="Gene3D" id="2.60.40.1120">
    <property type="entry name" value="Carboxypeptidase-like, regulatory domain"/>
    <property type="match status" value="1"/>
</dbReference>
<dbReference type="InterPro" id="IPR039426">
    <property type="entry name" value="TonB-dep_rcpt-like"/>
</dbReference>
<keyword evidence="5" id="KW-0472">Membrane</keyword>
<keyword evidence="3" id="KW-1134">Transmembrane beta strand</keyword>
<evidence type="ECO:0000256" key="7">
    <source>
        <dbReference type="SAM" id="SignalP"/>
    </source>
</evidence>
<dbReference type="GO" id="GO:0044718">
    <property type="term" value="P:siderophore transmembrane transport"/>
    <property type="evidence" value="ECO:0007669"/>
    <property type="project" value="TreeGrafter"/>
</dbReference>
<sequence>MKRFRLFTSLRKLYALPLIVLISLSSMSGHAQVLYGTLVGNVTDSAGLPVPSATVVATNMATGISKTTVTDSSGAYRLTNVDAGTYKISIAAKSFASTVGTSILVQTNTEKRFDAKLLPASVGQTVTVTGAPPELQTDTATVGFALETTQVQTLVATPGANMRNFQSLYMLIPGFTPPTADHSEAGNPGDTLFASVNGVSGSNNNTRIDGVSDIYAWLPEIAAYSPSTEAIASVNVVTNSPNAEQGFASGAVINVATKSGTNDFHGTAWEYNMISALEAKGYYVPANKPIPKYIMNQFGANYGGPIRKNKAFFFANWERTRRSQAVSGFQTVPTTAMINGDFSGVSTAIYDPSTGNQTTGAGRTQFSNNMIPSGEISYAAQQMAKLMTADAPNVAGAGLSNNFFAAADAEYTRDNIDSRVDYTPNSSSTIFGRYGIQKTSLFDPQALGKAGGATLDGGQPGNAPSIIQSVGMGGTYTFRPNLVADANFGYLRQGLAAKNTDIGTNWGLTYFNIPGTNGPSPLDGGIPRFSFTDISALGNSNNSNPFQFRDNTYVSAANLSWTRGKHSTRYGMEFQHYAINHFQPQNTYGPRGGFNFSGGLTSLPGGAAANGYNAWADFLLGLPNLVQKDTQYLNPATIRESVWAFYAQDQWQITDKLTFTYGVRYEYYPIATRDHSGLDIFNPNDGKIYILGAEGVPSSAEVHVGKGMIVPRIGLAYRLDQKTVVRAGFGISTNPDSYRNVLTSYPSVVSQTIQGASSYVSPIVNGAAATLVTGIPAITPPTLGSTTNSVALGTLGTPAGTLGATTLPLNYRRGYYESYNAAIERELPGSVAVQATYVGDLIIREVPGININASAPGTNVAGEPLNQAFGISAGVTSEIPMGTGHYNGLQMQAKRRFSADSTVGVNYTYSRSINDYGDASDGSSSLLVAYLPDWRLNRAVAGFDRTHNLQIFGNYMLPFGRGKSLLQNGAAGFLLGGWGISGVLSRESGTPFTVTGSAGSLSAQGSTQFADQIVPKVQILGGHDSTHPYFNTADFADPSVAELAAAGGVKSNIVYRFGTAGRNSVRGPGFFNLSTSLARTFRLTERFGLVFRAEAFNLTNTPSFANPASNVSSASGFGIISSTQNNNRELRLSGRLNF</sequence>
<dbReference type="InterPro" id="IPR057601">
    <property type="entry name" value="Oar-like_b-barrel"/>
</dbReference>
<dbReference type="Proteomes" id="UP000648801">
    <property type="component" value="Unassembled WGS sequence"/>
</dbReference>
<evidence type="ECO:0000256" key="1">
    <source>
        <dbReference type="ARBA" id="ARBA00004571"/>
    </source>
</evidence>
<evidence type="ECO:0000313" key="10">
    <source>
        <dbReference type="Proteomes" id="UP000648801"/>
    </source>
</evidence>
<dbReference type="GO" id="GO:0009279">
    <property type="term" value="C:cell outer membrane"/>
    <property type="evidence" value="ECO:0007669"/>
    <property type="project" value="UniProtKB-SubCell"/>
</dbReference>
<comment type="caution">
    <text evidence="9">The sequence shown here is derived from an EMBL/GenBank/DDBJ whole genome shotgun (WGS) entry which is preliminary data.</text>
</comment>
<proteinExistence type="predicted"/>
<evidence type="ECO:0000313" key="9">
    <source>
        <dbReference type="EMBL" id="GGA58228.1"/>
    </source>
</evidence>
<feature type="signal peptide" evidence="7">
    <location>
        <begin position="1"/>
        <end position="31"/>
    </location>
</feature>
<dbReference type="RefSeq" id="WP_188757917.1">
    <property type="nucleotide sequence ID" value="NZ_BMJB01000001.1"/>
</dbReference>
<keyword evidence="6" id="KW-0998">Cell outer membrane</keyword>
<evidence type="ECO:0000256" key="5">
    <source>
        <dbReference type="ARBA" id="ARBA00023136"/>
    </source>
</evidence>
<evidence type="ECO:0000256" key="6">
    <source>
        <dbReference type="ARBA" id="ARBA00023237"/>
    </source>
</evidence>
<gene>
    <name evidence="9" type="ORF">GCM10011507_07000</name>
</gene>
<comment type="subcellular location">
    <subcellularLocation>
        <location evidence="1">Cell outer membrane</location>
        <topology evidence="1">Multi-pass membrane protein</topology>
    </subcellularLocation>
</comment>
<reference evidence="9" key="1">
    <citation type="journal article" date="2014" name="Int. J. Syst. Evol. Microbiol.">
        <title>Complete genome sequence of Corynebacterium casei LMG S-19264T (=DSM 44701T), isolated from a smear-ripened cheese.</title>
        <authorList>
            <consortium name="US DOE Joint Genome Institute (JGI-PGF)"/>
            <person name="Walter F."/>
            <person name="Albersmeier A."/>
            <person name="Kalinowski J."/>
            <person name="Ruckert C."/>
        </authorList>
    </citation>
    <scope>NUCLEOTIDE SEQUENCE</scope>
    <source>
        <strain evidence="9">CGMCC 1.15447</strain>
    </source>
</reference>
<dbReference type="InterPro" id="IPR013784">
    <property type="entry name" value="Carb-bd-like_fold"/>
</dbReference>
<keyword evidence="4" id="KW-0812">Transmembrane</keyword>
<dbReference type="InterPro" id="IPR036942">
    <property type="entry name" value="Beta-barrel_TonB_sf"/>
</dbReference>
<dbReference type="PANTHER" id="PTHR30069:SF46">
    <property type="entry name" value="OAR PROTEIN"/>
    <property type="match status" value="1"/>
</dbReference>
<dbReference type="GO" id="GO:0030246">
    <property type="term" value="F:carbohydrate binding"/>
    <property type="evidence" value="ECO:0007669"/>
    <property type="project" value="InterPro"/>
</dbReference>
<dbReference type="EMBL" id="BMJB01000001">
    <property type="protein sequence ID" value="GGA58228.1"/>
    <property type="molecule type" value="Genomic_DNA"/>
</dbReference>
<evidence type="ECO:0000256" key="4">
    <source>
        <dbReference type="ARBA" id="ARBA00022692"/>
    </source>
</evidence>
<dbReference type="Pfam" id="PF25183">
    <property type="entry name" value="OMP_b-brl_4"/>
    <property type="match status" value="1"/>
</dbReference>
<dbReference type="GO" id="GO:0015344">
    <property type="term" value="F:siderophore uptake transmembrane transporter activity"/>
    <property type="evidence" value="ECO:0007669"/>
    <property type="project" value="TreeGrafter"/>
</dbReference>
<feature type="domain" description="TonB-dependent transporter Oar-like beta-barrel" evidence="8">
    <location>
        <begin position="256"/>
        <end position="1130"/>
    </location>
</feature>
<dbReference type="Gene3D" id="2.40.170.20">
    <property type="entry name" value="TonB-dependent receptor, beta-barrel domain"/>
    <property type="match status" value="1"/>
</dbReference>
<dbReference type="PANTHER" id="PTHR30069">
    <property type="entry name" value="TONB-DEPENDENT OUTER MEMBRANE RECEPTOR"/>
    <property type="match status" value="1"/>
</dbReference>
<evidence type="ECO:0000256" key="2">
    <source>
        <dbReference type="ARBA" id="ARBA00022448"/>
    </source>
</evidence>
<keyword evidence="7" id="KW-0732">Signal</keyword>
<evidence type="ECO:0000259" key="8">
    <source>
        <dbReference type="Pfam" id="PF25183"/>
    </source>
</evidence>
<organism evidence="9 10">
    <name type="scientific">Edaphobacter acidisoli</name>
    <dbReference type="NCBI Taxonomy" id="2040573"/>
    <lineage>
        <taxon>Bacteria</taxon>
        <taxon>Pseudomonadati</taxon>
        <taxon>Acidobacteriota</taxon>
        <taxon>Terriglobia</taxon>
        <taxon>Terriglobales</taxon>
        <taxon>Acidobacteriaceae</taxon>
        <taxon>Edaphobacter</taxon>
    </lineage>
</organism>
<dbReference type="AlphaFoldDB" id="A0A916W0N8"/>
<protein>
    <recommendedName>
        <fullName evidence="8">TonB-dependent transporter Oar-like beta-barrel domain-containing protein</fullName>
    </recommendedName>
</protein>
<dbReference type="SUPFAM" id="SSF49452">
    <property type="entry name" value="Starch-binding domain-like"/>
    <property type="match status" value="1"/>
</dbReference>
<name>A0A916W0N8_9BACT</name>
<keyword evidence="10" id="KW-1185">Reference proteome</keyword>
<accession>A0A916W0N8</accession>
<reference evidence="9" key="2">
    <citation type="submission" date="2020-09" db="EMBL/GenBank/DDBJ databases">
        <authorList>
            <person name="Sun Q."/>
            <person name="Zhou Y."/>
        </authorList>
    </citation>
    <scope>NUCLEOTIDE SEQUENCE</scope>
    <source>
        <strain evidence="9">CGMCC 1.15447</strain>
    </source>
</reference>
<feature type="chain" id="PRO_5037271885" description="TonB-dependent transporter Oar-like beta-barrel domain-containing protein" evidence="7">
    <location>
        <begin position="32"/>
        <end position="1138"/>
    </location>
</feature>
<keyword evidence="2" id="KW-0813">Transport</keyword>
<dbReference type="SUPFAM" id="SSF56935">
    <property type="entry name" value="Porins"/>
    <property type="match status" value="1"/>
</dbReference>
<evidence type="ECO:0000256" key="3">
    <source>
        <dbReference type="ARBA" id="ARBA00022452"/>
    </source>
</evidence>
<dbReference type="Pfam" id="PF13620">
    <property type="entry name" value="CarboxypepD_reg"/>
    <property type="match status" value="1"/>
</dbReference>